<name>A0A3G8GUU0_9BURK</name>
<evidence type="ECO:0000313" key="2">
    <source>
        <dbReference type="Proteomes" id="UP000270411"/>
    </source>
</evidence>
<dbReference type="GeneID" id="60825065"/>
<dbReference type="AlphaFoldDB" id="A0A3G8GUU0"/>
<proteinExistence type="predicted"/>
<accession>A0A3G8GUU0</accession>
<evidence type="ECO:0000313" key="1">
    <source>
        <dbReference type="EMBL" id="AZG11983.1"/>
    </source>
</evidence>
<dbReference type="Proteomes" id="UP000270411">
    <property type="component" value="Plasmid unnamed1"/>
</dbReference>
<dbReference type="KEGG" id="cpau:EHF44_00395"/>
<organism evidence="1 2">
    <name type="scientific">Cupriavidus pauculus</name>
    <dbReference type="NCBI Taxonomy" id="82633"/>
    <lineage>
        <taxon>Bacteria</taxon>
        <taxon>Pseudomonadati</taxon>
        <taxon>Pseudomonadota</taxon>
        <taxon>Betaproteobacteria</taxon>
        <taxon>Burkholderiales</taxon>
        <taxon>Burkholderiaceae</taxon>
        <taxon>Cupriavidus</taxon>
    </lineage>
</organism>
<sequence length="71" mass="8362">MTPLVGFAKRWIQGPVTSEFLKKADEKRFIWIRDDFLTVERVVRTGEKLAFLMHVAKVKKEVRETGYVFFA</sequence>
<reference evidence="2" key="1">
    <citation type="submission" date="2018-11" db="EMBL/GenBank/DDBJ databases">
        <title>FDA dAtabase for Regulatory Grade micrObial Sequences (FDA-ARGOS): Supporting development and validation of Infectious Disease Dx tests.</title>
        <authorList>
            <person name="Goldberg B."/>
            <person name="Campos J."/>
            <person name="Tallon L."/>
            <person name="Sadzewicz L."/>
            <person name="Zhao X."/>
            <person name="Vavikolanu K."/>
            <person name="Mehta A."/>
            <person name="Aluvathingal J."/>
            <person name="Nadendla S."/>
            <person name="Geyer C."/>
            <person name="Nandy P."/>
            <person name="Yan Y."/>
            <person name="Sichtig H."/>
        </authorList>
    </citation>
    <scope>NUCLEOTIDE SEQUENCE [LARGE SCALE GENOMIC DNA]</scope>
    <source>
        <strain evidence="2">FDAARGOS_614</strain>
        <plasmid evidence="2">unnamed1</plasmid>
    </source>
</reference>
<gene>
    <name evidence="1" type="ORF">EHF44_00395</name>
</gene>
<dbReference type="RefSeq" id="WP_124682100.1">
    <property type="nucleotide sequence ID" value="NZ_CP033968.1"/>
</dbReference>
<dbReference type="OrthoDB" id="8966590at2"/>
<keyword evidence="1" id="KW-0614">Plasmid</keyword>
<geneLocation type="plasmid" evidence="1">
    <name>unnamed1</name>
</geneLocation>
<protein>
    <submittedName>
        <fullName evidence="1">Uncharacterized protein</fullName>
    </submittedName>
</protein>
<dbReference type="EMBL" id="CP033968">
    <property type="protein sequence ID" value="AZG11983.1"/>
    <property type="molecule type" value="Genomic_DNA"/>
</dbReference>